<comment type="caution">
    <text evidence="9">The sequence shown here is derived from an EMBL/GenBank/DDBJ whole genome shotgun (WGS) entry which is preliminary data.</text>
</comment>
<dbReference type="PANTHER" id="PTHR30367">
    <property type="entry name" value="P-HYDROXYBENZOIC ACID EFFLUX PUMP SUBUNIT AAEA-RELATED"/>
    <property type="match status" value="1"/>
</dbReference>
<dbReference type="EMBL" id="JBBYXI010000001">
    <property type="protein sequence ID" value="MEN3929483.1"/>
    <property type="molecule type" value="Genomic_DNA"/>
</dbReference>
<keyword evidence="2 6" id="KW-0812">Transmembrane</keyword>
<dbReference type="Gene3D" id="2.40.30.170">
    <property type="match status" value="1"/>
</dbReference>
<evidence type="ECO:0000259" key="8">
    <source>
        <dbReference type="Pfam" id="PF25963"/>
    </source>
</evidence>
<feature type="domain" description="Multidrug resistance protein MdtA-like barrel-sandwich hybrid" evidence="7">
    <location>
        <begin position="45"/>
        <end position="186"/>
    </location>
</feature>
<gene>
    <name evidence="9" type="ORF">WJT86_00235</name>
</gene>
<protein>
    <submittedName>
        <fullName evidence="9">Efflux RND transporter periplasmic adaptor subunit</fullName>
    </submittedName>
</protein>
<proteinExistence type="inferred from homology"/>
<sequence>MDLIRSPIRILVTLTTVVFAIILAWLAWHYYMVSPWTRDGRVRVEVVTVAPEVSGRIVDLKVNDNQFVKKGDILFVIDPDRFKLALDHAQASVEAAKATMEVAKGKAQRRRNLDNLSVSEEEKQISQGEEDSATSNYMLAQADARVAALDLEKTVVRSPVNGYVTNLRLRNGSYASTGVNAITIVDSDSFWVAGYFEETKLKNIRNGDKAVIRLMGEDRELTGRVNSISRGIADKNGEADTQGLANVDPTFTWVRLAQRIPVRIELDNVPENIMLSAGQTCTVIITR</sequence>
<evidence type="ECO:0000256" key="3">
    <source>
        <dbReference type="ARBA" id="ARBA00022989"/>
    </source>
</evidence>
<evidence type="ECO:0000256" key="4">
    <source>
        <dbReference type="ARBA" id="ARBA00023136"/>
    </source>
</evidence>
<dbReference type="InterPro" id="IPR006143">
    <property type="entry name" value="RND_pump_MFP"/>
</dbReference>
<dbReference type="PANTHER" id="PTHR30367:SF1">
    <property type="entry name" value="MULTIDRUG RESISTANCE PROTEIN MDTN"/>
    <property type="match status" value="1"/>
</dbReference>
<dbReference type="InterPro" id="IPR058625">
    <property type="entry name" value="MdtA-like_BSH"/>
</dbReference>
<dbReference type="SUPFAM" id="SSF111369">
    <property type="entry name" value="HlyD-like secretion proteins"/>
    <property type="match status" value="1"/>
</dbReference>
<evidence type="ECO:0000256" key="1">
    <source>
        <dbReference type="ARBA" id="ARBA00009477"/>
    </source>
</evidence>
<dbReference type="Gene3D" id="2.40.50.100">
    <property type="match status" value="1"/>
</dbReference>
<name>A0ABV0BG24_9HYPH</name>
<evidence type="ECO:0000256" key="6">
    <source>
        <dbReference type="SAM" id="Phobius"/>
    </source>
</evidence>
<evidence type="ECO:0000313" key="10">
    <source>
        <dbReference type="Proteomes" id="UP001418637"/>
    </source>
</evidence>
<dbReference type="RefSeq" id="WP_346335483.1">
    <property type="nucleotide sequence ID" value="NZ_JBBYXI010000001.1"/>
</dbReference>
<dbReference type="Proteomes" id="UP001418637">
    <property type="component" value="Unassembled WGS sequence"/>
</dbReference>
<dbReference type="NCBIfam" id="TIGR01730">
    <property type="entry name" value="RND_mfp"/>
    <property type="match status" value="1"/>
</dbReference>
<evidence type="ECO:0000256" key="2">
    <source>
        <dbReference type="ARBA" id="ARBA00022692"/>
    </source>
</evidence>
<comment type="similarity">
    <text evidence="1">Belongs to the membrane fusion protein (MFP) (TC 8.A.1) family.</text>
</comment>
<reference evidence="9 10" key="1">
    <citation type="submission" date="2024-04" db="EMBL/GenBank/DDBJ databases">
        <title>A novel species isolated from cricket.</title>
        <authorList>
            <person name="Wang H.-C."/>
        </authorList>
    </citation>
    <scope>NUCLEOTIDE SEQUENCE [LARGE SCALE GENOMIC DNA]</scope>
    <source>
        <strain evidence="9 10">WL0021</strain>
    </source>
</reference>
<keyword evidence="3 6" id="KW-1133">Transmembrane helix</keyword>
<feature type="transmembrane region" description="Helical" evidence="6">
    <location>
        <begin position="12"/>
        <end position="31"/>
    </location>
</feature>
<evidence type="ECO:0000256" key="5">
    <source>
        <dbReference type="SAM" id="MobiDB-lite"/>
    </source>
</evidence>
<feature type="domain" description="p-hydroxybenzoic acid efflux pump subunit AaeA-like beta-barrel" evidence="8">
    <location>
        <begin position="189"/>
        <end position="286"/>
    </location>
</feature>
<evidence type="ECO:0000259" key="7">
    <source>
        <dbReference type="Pfam" id="PF25917"/>
    </source>
</evidence>
<keyword evidence="10" id="KW-1185">Reference proteome</keyword>
<dbReference type="InterPro" id="IPR050393">
    <property type="entry name" value="MFP_Efflux_Pump"/>
</dbReference>
<feature type="region of interest" description="Disordered" evidence="5">
    <location>
        <begin position="113"/>
        <end position="134"/>
    </location>
</feature>
<keyword evidence="4 6" id="KW-0472">Membrane</keyword>
<organism evidence="9 10">
    <name type="scientific">Hohaiivirga grylli</name>
    <dbReference type="NCBI Taxonomy" id="3133970"/>
    <lineage>
        <taxon>Bacteria</taxon>
        <taxon>Pseudomonadati</taxon>
        <taxon>Pseudomonadota</taxon>
        <taxon>Alphaproteobacteria</taxon>
        <taxon>Hyphomicrobiales</taxon>
        <taxon>Methylobacteriaceae</taxon>
        <taxon>Hohaiivirga</taxon>
    </lineage>
</organism>
<evidence type="ECO:0000313" key="9">
    <source>
        <dbReference type="EMBL" id="MEN3929483.1"/>
    </source>
</evidence>
<dbReference type="Pfam" id="PF25963">
    <property type="entry name" value="Beta-barrel_AAEA"/>
    <property type="match status" value="1"/>
</dbReference>
<dbReference type="Pfam" id="PF25917">
    <property type="entry name" value="BSH_RND"/>
    <property type="match status" value="1"/>
</dbReference>
<accession>A0ABV0BG24</accession>
<dbReference type="InterPro" id="IPR058634">
    <property type="entry name" value="AaeA-lik-b-barrel"/>
</dbReference>